<keyword evidence="3" id="KW-1185">Reference proteome</keyword>
<dbReference type="EMBL" id="JACTVA010000036">
    <property type="protein sequence ID" value="MBC9208676.1"/>
    <property type="molecule type" value="Genomic_DNA"/>
</dbReference>
<evidence type="ECO:0000313" key="2">
    <source>
        <dbReference type="EMBL" id="MBC9208676.1"/>
    </source>
</evidence>
<dbReference type="Pfam" id="PF10011">
    <property type="entry name" value="DUF2254"/>
    <property type="match status" value="1"/>
</dbReference>
<keyword evidence="1" id="KW-0472">Membrane</keyword>
<feature type="transmembrane region" description="Helical" evidence="1">
    <location>
        <begin position="103"/>
        <end position="126"/>
    </location>
</feature>
<sequence>MSRWQLTLRRILRQNWVHSALYCFAGIVVALLAAEFQWLVPEGFALRVGADAAGNILGVLASSMLSVTTFSLTILVSALASASSGVSPRATRLLVQDRTTQNALATFIGAFMFSIVGIIALASGLYGAGGRLLLLGATVAVIAIIIVTLLRWMQHLSRMGRVGETVERVEAAALAAFEDRRRAPFLGGAPRLPGTHQPVPLYPTAIGYVQHVDVGRLARQAGERVIDVAAMPGCFVHPARPLAWLPEGLEPEAHDRLRDAFLIGTDRTFEQDPRFGLIVLGEIADKALSAAVNDSGTVIGVLGSATRVLAAWSRPLEQPPETEYPQIRVPALDAADLLDDAFGPVARHGAGTLEVAIRLQKTFAALAALAPATFREEAAAQAALALKRAEQALDLPEDRARLRAAAEG</sequence>
<dbReference type="InterPro" id="IPR018723">
    <property type="entry name" value="DUF2254_membrane"/>
</dbReference>
<accession>A0ABR7RQX2</accession>
<reference evidence="2 3" key="1">
    <citation type="journal article" date="2013" name="Int. J. Syst. Evol. Microbiol.">
        <title>Roseomonas aerophila sp. nov., isolated from air.</title>
        <authorList>
            <person name="Kim S.J."/>
            <person name="Weon H.Y."/>
            <person name="Ahn J.H."/>
            <person name="Hong S.B."/>
            <person name="Seok S.J."/>
            <person name="Whang K.S."/>
            <person name="Kwon S.W."/>
        </authorList>
    </citation>
    <scope>NUCLEOTIDE SEQUENCE [LARGE SCALE GENOMIC DNA]</scope>
    <source>
        <strain evidence="2 3">NBRC 108923</strain>
    </source>
</reference>
<proteinExistence type="predicted"/>
<protein>
    <submittedName>
        <fullName evidence="2">DUF2254 domain-containing protein</fullName>
    </submittedName>
</protein>
<dbReference type="Proteomes" id="UP000626026">
    <property type="component" value="Unassembled WGS sequence"/>
</dbReference>
<comment type="caution">
    <text evidence="2">The sequence shown here is derived from an EMBL/GenBank/DDBJ whole genome shotgun (WGS) entry which is preliminary data.</text>
</comment>
<keyword evidence="1" id="KW-1133">Transmembrane helix</keyword>
<feature type="transmembrane region" description="Helical" evidence="1">
    <location>
        <begin position="21"/>
        <end position="40"/>
    </location>
</feature>
<dbReference type="RefSeq" id="WP_187785821.1">
    <property type="nucleotide sequence ID" value="NZ_JACTVA010000036.1"/>
</dbReference>
<keyword evidence="1" id="KW-0812">Transmembrane</keyword>
<organism evidence="2 3">
    <name type="scientific">Teichococcus aerophilus</name>
    <dbReference type="NCBI Taxonomy" id="1224513"/>
    <lineage>
        <taxon>Bacteria</taxon>
        <taxon>Pseudomonadati</taxon>
        <taxon>Pseudomonadota</taxon>
        <taxon>Alphaproteobacteria</taxon>
        <taxon>Acetobacterales</taxon>
        <taxon>Roseomonadaceae</taxon>
        <taxon>Roseomonas</taxon>
    </lineage>
</organism>
<gene>
    <name evidence="2" type="ORF">IBL26_17635</name>
</gene>
<evidence type="ECO:0000256" key="1">
    <source>
        <dbReference type="SAM" id="Phobius"/>
    </source>
</evidence>
<feature type="transmembrane region" description="Helical" evidence="1">
    <location>
        <begin position="132"/>
        <end position="152"/>
    </location>
</feature>
<feature type="transmembrane region" description="Helical" evidence="1">
    <location>
        <begin position="60"/>
        <end position="82"/>
    </location>
</feature>
<evidence type="ECO:0000313" key="3">
    <source>
        <dbReference type="Proteomes" id="UP000626026"/>
    </source>
</evidence>
<name>A0ABR7RQX2_9PROT</name>